<dbReference type="Proteomes" id="UP000035642">
    <property type="component" value="Unassembled WGS sequence"/>
</dbReference>
<name>A0A0K0DHE5_ANGCA</name>
<sequence>MCKNLFSYSMVVAPGQQSFLLTSFKNDLNPGRCWRACIERIKLQKGEQALVEKRLRSLLKGIQERLSTKKIDHWNGDARPIGLWKCMEYGTNAQKVEYDQKLREKEMEFHLKGLKMQPKEMKFFVENSEGN</sequence>
<keyword evidence="1" id="KW-1185">Reference proteome</keyword>
<evidence type="ECO:0000313" key="2">
    <source>
        <dbReference type="WBParaSite" id="ACAC_0001060301-mRNA-1"/>
    </source>
</evidence>
<organism evidence="1 2">
    <name type="scientific">Angiostrongylus cantonensis</name>
    <name type="common">Rat lungworm</name>
    <dbReference type="NCBI Taxonomy" id="6313"/>
    <lineage>
        <taxon>Eukaryota</taxon>
        <taxon>Metazoa</taxon>
        <taxon>Ecdysozoa</taxon>
        <taxon>Nematoda</taxon>
        <taxon>Chromadorea</taxon>
        <taxon>Rhabditida</taxon>
        <taxon>Rhabditina</taxon>
        <taxon>Rhabditomorpha</taxon>
        <taxon>Strongyloidea</taxon>
        <taxon>Metastrongylidae</taxon>
        <taxon>Angiostrongylus</taxon>
    </lineage>
</organism>
<evidence type="ECO:0000313" key="1">
    <source>
        <dbReference type="Proteomes" id="UP000035642"/>
    </source>
</evidence>
<protein>
    <submittedName>
        <fullName evidence="2">Ovule protein</fullName>
    </submittedName>
</protein>
<proteinExistence type="predicted"/>
<reference evidence="1" key="1">
    <citation type="submission" date="2012-09" db="EMBL/GenBank/DDBJ databases">
        <authorList>
            <person name="Martin A.A."/>
        </authorList>
    </citation>
    <scope>NUCLEOTIDE SEQUENCE</scope>
</reference>
<accession>A0A0K0DHE5</accession>
<dbReference type="AlphaFoldDB" id="A0A0K0DHE5"/>
<reference evidence="2" key="2">
    <citation type="submission" date="2017-02" db="UniProtKB">
        <authorList>
            <consortium name="WormBaseParasite"/>
        </authorList>
    </citation>
    <scope>IDENTIFICATION</scope>
</reference>
<dbReference type="WBParaSite" id="ACAC_0001060301-mRNA-1">
    <property type="protein sequence ID" value="ACAC_0001060301-mRNA-1"/>
    <property type="gene ID" value="ACAC_0001060301"/>
</dbReference>